<dbReference type="InterPro" id="IPR000524">
    <property type="entry name" value="Tscrpt_reg_HTH_GntR"/>
</dbReference>
<dbReference type="Gene3D" id="1.20.120.530">
    <property type="entry name" value="GntR ligand-binding domain-like"/>
    <property type="match status" value="1"/>
</dbReference>
<protein>
    <submittedName>
        <fullName evidence="6">GntR family transcriptional regulator</fullName>
    </submittedName>
</protein>
<dbReference type="PROSITE" id="PS50949">
    <property type="entry name" value="HTH_GNTR"/>
    <property type="match status" value="1"/>
</dbReference>
<dbReference type="AlphaFoldDB" id="A0A7J5DVQ6"/>
<dbReference type="GO" id="GO:0003677">
    <property type="term" value="F:DNA binding"/>
    <property type="evidence" value="ECO:0007669"/>
    <property type="project" value="UniProtKB-KW"/>
</dbReference>
<dbReference type="PANTHER" id="PTHR43537:SF49">
    <property type="entry name" value="TRANSCRIPTIONAL REGULATORY PROTEIN"/>
    <property type="match status" value="1"/>
</dbReference>
<dbReference type="PANTHER" id="PTHR43537">
    <property type="entry name" value="TRANSCRIPTIONAL REGULATOR, GNTR FAMILY"/>
    <property type="match status" value="1"/>
</dbReference>
<evidence type="ECO:0000256" key="3">
    <source>
        <dbReference type="ARBA" id="ARBA00023163"/>
    </source>
</evidence>
<proteinExistence type="predicted"/>
<sequence length="237" mass="26188">MQSSDTQRIEERPVSSSSESMSERVAAELQHRIIVGTIPVGTWLRHDAIAREFGISRTPVREALRIMAAQDLVTIEPHRGARVNGQSSQDVREIGVVRAELEGLAASLAAVHIDDAQAERMTVAWQDFEAAFEVTGPGEELAERWMESNEAFHSTILEASGNRYLQQAIADLRRKLPHNISFGAYAGSSRLIARNMAEHQAIADAILAQDAERARTLMSDHIRSSVEAAAHWIERSS</sequence>
<dbReference type="SMART" id="SM00345">
    <property type="entry name" value="HTH_GNTR"/>
    <property type="match status" value="1"/>
</dbReference>
<evidence type="ECO:0000256" key="4">
    <source>
        <dbReference type="SAM" id="MobiDB-lite"/>
    </source>
</evidence>
<dbReference type="SMART" id="SM00895">
    <property type="entry name" value="FCD"/>
    <property type="match status" value="1"/>
</dbReference>
<evidence type="ECO:0000259" key="5">
    <source>
        <dbReference type="PROSITE" id="PS50949"/>
    </source>
</evidence>
<dbReference type="SUPFAM" id="SSF48008">
    <property type="entry name" value="GntR ligand-binding domain-like"/>
    <property type="match status" value="1"/>
</dbReference>
<keyword evidence="1" id="KW-0805">Transcription regulation</keyword>
<evidence type="ECO:0000256" key="2">
    <source>
        <dbReference type="ARBA" id="ARBA00023125"/>
    </source>
</evidence>
<dbReference type="SUPFAM" id="SSF46785">
    <property type="entry name" value="Winged helix' DNA-binding domain"/>
    <property type="match status" value="1"/>
</dbReference>
<evidence type="ECO:0000313" key="6">
    <source>
        <dbReference type="EMBL" id="KAB2809397.1"/>
    </source>
</evidence>
<dbReference type="Proteomes" id="UP000449906">
    <property type="component" value="Unassembled WGS sequence"/>
</dbReference>
<organism evidence="6 7">
    <name type="scientific">Nocardioides simplex</name>
    <name type="common">Arthrobacter simplex</name>
    <dbReference type="NCBI Taxonomy" id="2045"/>
    <lineage>
        <taxon>Bacteria</taxon>
        <taxon>Bacillati</taxon>
        <taxon>Actinomycetota</taxon>
        <taxon>Actinomycetes</taxon>
        <taxon>Propionibacteriales</taxon>
        <taxon>Nocardioidaceae</taxon>
        <taxon>Pimelobacter</taxon>
    </lineage>
</organism>
<dbReference type="InterPro" id="IPR008920">
    <property type="entry name" value="TF_FadR/GntR_C"/>
</dbReference>
<dbReference type="GO" id="GO:0003700">
    <property type="term" value="F:DNA-binding transcription factor activity"/>
    <property type="evidence" value="ECO:0007669"/>
    <property type="project" value="InterPro"/>
</dbReference>
<keyword evidence="3" id="KW-0804">Transcription</keyword>
<evidence type="ECO:0000256" key="1">
    <source>
        <dbReference type="ARBA" id="ARBA00023015"/>
    </source>
</evidence>
<comment type="caution">
    <text evidence="6">The sequence shown here is derived from an EMBL/GenBank/DDBJ whole genome shotgun (WGS) entry which is preliminary data.</text>
</comment>
<dbReference type="InterPro" id="IPR036388">
    <property type="entry name" value="WH-like_DNA-bd_sf"/>
</dbReference>
<evidence type="ECO:0000313" key="7">
    <source>
        <dbReference type="Proteomes" id="UP000449906"/>
    </source>
</evidence>
<gene>
    <name evidence="6" type="ORF">F9L07_20420</name>
</gene>
<feature type="region of interest" description="Disordered" evidence="4">
    <location>
        <begin position="1"/>
        <end position="22"/>
    </location>
</feature>
<dbReference type="EMBL" id="WBVM01000002">
    <property type="protein sequence ID" value="KAB2809397.1"/>
    <property type="molecule type" value="Genomic_DNA"/>
</dbReference>
<accession>A0A7J5DVQ6</accession>
<dbReference type="InterPro" id="IPR036390">
    <property type="entry name" value="WH_DNA-bd_sf"/>
</dbReference>
<feature type="domain" description="HTH gntR-type" evidence="5">
    <location>
        <begin position="19"/>
        <end position="86"/>
    </location>
</feature>
<dbReference type="Pfam" id="PF07729">
    <property type="entry name" value="FCD"/>
    <property type="match status" value="1"/>
</dbReference>
<dbReference type="Pfam" id="PF00392">
    <property type="entry name" value="GntR"/>
    <property type="match status" value="1"/>
</dbReference>
<dbReference type="Gene3D" id="1.10.10.10">
    <property type="entry name" value="Winged helix-like DNA-binding domain superfamily/Winged helix DNA-binding domain"/>
    <property type="match status" value="1"/>
</dbReference>
<dbReference type="InterPro" id="IPR011711">
    <property type="entry name" value="GntR_C"/>
</dbReference>
<name>A0A7J5DVQ6_NOCSI</name>
<keyword evidence="2" id="KW-0238">DNA-binding</keyword>
<reference evidence="6 7" key="1">
    <citation type="submission" date="2019-09" db="EMBL/GenBank/DDBJ databases">
        <title>Pimelobacter sp. isolated from Paulinella.</title>
        <authorList>
            <person name="Jeong S.E."/>
        </authorList>
    </citation>
    <scope>NUCLEOTIDE SEQUENCE [LARGE SCALE GENOMIC DNA]</scope>
    <source>
        <strain evidence="6 7">Pch-N</strain>
    </source>
</reference>